<dbReference type="Pfam" id="PF00625">
    <property type="entry name" value="Guanylate_kin"/>
    <property type="match status" value="1"/>
</dbReference>
<dbReference type="PANTHER" id="PTHR23119:SF5">
    <property type="entry name" value="DISKS LARGE HOMOLOG 1"/>
    <property type="match status" value="1"/>
</dbReference>
<keyword evidence="7" id="KW-1003">Cell membrane</keyword>
<dbReference type="GO" id="GO:0016324">
    <property type="term" value="C:apical plasma membrane"/>
    <property type="evidence" value="ECO:0007669"/>
    <property type="project" value="UniProtKB-SubCell"/>
</dbReference>
<dbReference type="PROSITE" id="PS50106">
    <property type="entry name" value="PDZ"/>
    <property type="match status" value="3"/>
</dbReference>
<dbReference type="CDD" id="cd06724">
    <property type="entry name" value="PDZ2_Dlg1-2-4-like"/>
    <property type="match status" value="1"/>
</dbReference>
<dbReference type="InterPro" id="IPR008144">
    <property type="entry name" value="Guanylate_kin-like_dom"/>
</dbReference>
<evidence type="ECO:0000256" key="8">
    <source>
        <dbReference type="ARBA" id="ARBA00022737"/>
    </source>
</evidence>
<dbReference type="Gene3D" id="3.40.50.300">
    <property type="entry name" value="P-loop containing nucleotide triphosphate hydrolases"/>
    <property type="match status" value="1"/>
</dbReference>
<dbReference type="CDD" id="cd00071">
    <property type="entry name" value="GMPK"/>
    <property type="match status" value="1"/>
</dbReference>
<dbReference type="InterPro" id="IPR036892">
    <property type="entry name" value="L27_dom_sf"/>
</dbReference>
<dbReference type="SUPFAM" id="SSF50156">
    <property type="entry name" value="PDZ domain-like"/>
    <property type="match status" value="3"/>
</dbReference>
<dbReference type="SMART" id="SM00072">
    <property type="entry name" value="GuKc"/>
    <property type="match status" value="1"/>
</dbReference>
<dbReference type="PROSITE" id="PS50052">
    <property type="entry name" value="GUANYLATE_KINASE_2"/>
    <property type="match status" value="1"/>
</dbReference>
<dbReference type="Pfam" id="PF10608">
    <property type="entry name" value="MAGUK_N_PEST"/>
    <property type="match status" value="1"/>
</dbReference>
<dbReference type="Pfam" id="PF09058">
    <property type="entry name" value="L27_1"/>
    <property type="match status" value="1"/>
</dbReference>
<proteinExistence type="inferred from homology"/>
<evidence type="ECO:0000256" key="1">
    <source>
        <dbReference type="ARBA" id="ARBA00004202"/>
    </source>
</evidence>
<evidence type="ECO:0000256" key="3">
    <source>
        <dbReference type="ARBA" id="ARBA00004282"/>
    </source>
</evidence>
<dbReference type="InterPro" id="IPR008145">
    <property type="entry name" value="GK/Ca_channel_bsu"/>
</dbReference>
<dbReference type="GO" id="GO:0016323">
    <property type="term" value="C:basolateral plasma membrane"/>
    <property type="evidence" value="ECO:0007669"/>
    <property type="project" value="TreeGrafter"/>
</dbReference>
<dbReference type="InterPro" id="IPR020590">
    <property type="entry name" value="Guanylate_kinase_CS"/>
</dbReference>
<dbReference type="Gene3D" id="2.30.42.10">
    <property type="match status" value="3"/>
</dbReference>
<dbReference type="GO" id="GO:0070161">
    <property type="term" value="C:anchoring junction"/>
    <property type="evidence" value="ECO:0007669"/>
    <property type="project" value="UniProtKB-SubCell"/>
</dbReference>
<evidence type="ECO:0000256" key="13">
    <source>
        <dbReference type="PROSITE-ProRule" id="PRU00192"/>
    </source>
</evidence>
<dbReference type="SMART" id="SM00569">
    <property type="entry name" value="L27"/>
    <property type="match status" value="1"/>
</dbReference>
<protein>
    <recommendedName>
        <fullName evidence="12">Disks large homolog 1</fullName>
    </recommendedName>
</protein>
<dbReference type="Pfam" id="PF00595">
    <property type="entry name" value="PDZ"/>
    <property type="match status" value="3"/>
</dbReference>
<evidence type="ECO:0000259" key="15">
    <source>
        <dbReference type="PROSITE" id="PS50002"/>
    </source>
</evidence>
<feature type="compositionally biased region" description="Polar residues" evidence="14">
    <location>
        <begin position="672"/>
        <end position="685"/>
    </location>
</feature>
<feature type="domain" description="PDZ" evidence="17">
    <location>
        <begin position="191"/>
        <end position="278"/>
    </location>
</feature>
<dbReference type="SUPFAM" id="SSF50044">
    <property type="entry name" value="SH3-domain"/>
    <property type="match status" value="1"/>
</dbReference>
<dbReference type="InterPro" id="IPR036028">
    <property type="entry name" value="SH3-like_dom_sf"/>
</dbReference>
<keyword evidence="10" id="KW-0965">Cell junction</keyword>
<dbReference type="GO" id="GO:0045197">
    <property type="term" value="P:establishment or maintenance of epithelial cell apical/basal polarity"/>
    <property type="evidence" value="ECO:0007669"/>
    <property type="project" value="TreeGrafter"/>
</dbReference>
<dbReference type="FunFam" id="2.30.42.10:FF:000002">
    <property type="entry name" value="Disks large homolog 4 isoform 2"/>
    <property type="match status" value="1"/>
</dbReference>
<dbReference type="PROSITE" id="PS51022">
    <property type="entry name" value="L27"/>
    <property type="match status" value="1"/>
</dbReference>
<dbReference type="CTD" id="1739"/>
<dbReference type="AlphaFoldDB" id="A0AA97L3V7"/>
<dbReference type="GO" id="GO:0019901">
    <property type="term" value="F:protein kinase binding"/>
    <property type="evidence" value="ECO:0007669"/>
    <property type="project" value="TreeGrafter"/>
</dbReference>
<dbReference type="FunFam" id="3.40.50.300:FF:001402">
    <property type="entry name" value="Discs, large homolog 3 (Drosophila)"/>
    <property type="match status" value="1"/>
</dbReference>
<feature type="domain" description="PDZ" evidence="17">
    <location>
        <begin position="286"/>
        <end position="373"/>
    </location>
</feature>
<dbReference type="InterPro" id="IPR001478">
    <property type="entry name" value="PDZ"/>
</dbReference>
<keyword evidence="19" id="KW-1185">Reference proteome</keyword>
<dbReference type="GO" id="GO:0043005">
    <property type="term" value="C:neuron projection"/>
    <property type="evidence" value="ECO:0007669"/>
    <property type="project" value="InterPro"/>
</dbReference>
<evidence type="ECO:0000259" key="17">
    <source>
        <dbReference type="PROSITE" id="PS50106"/>
    </source>
</evidence>
<gene>
    <name evidence="20" type="primary">DLG1</name>
</gene>
<dbReference type="GO" id="GO:0099072">
    <property type="term" value="P:regulation of postsynaptic membrane neurotransmitter receptor levels"/>
    <property type="evidence" value="ECO:0007669"/>
    <property type="project" value="TreeGrafter"/>
</dbReference>
<dbReference type="PIRSF" id="PIRSF001741">
    <property type="entry name" value="MAGUK_DLGH"/>
    <property type="match status" value="1"/>
</dbReference>
<dbReference type="InterPro" id="IPR050614">
    <property type="entry name" value="Synaptic_Scaffolding_LAP-MAGUK"/>
</dbReference>
<evidence type="ECO:0000256" key="14">
    <source>
        <dbReference type="SAM" id="MobiDB-lite"/>
    </source>
</evidence>
<dbReference type="CDD" id="cd11861">
    <property type="entry name" value="SH3_DLG-like"/>
    <property type="match status" value="1"/>
</dbReference>
<dbReference type="FunFam" id="2.30.42.10:FF:000049">
    <property type="entry name" value="disks large homolog 1 isoform X1"/>
    <property type="match status" value="1"/>
</dbReference>
<dbReference type="InterPro" id="IPR027417">
    <property type="entry name" value="P-loop_NTPase"/>
</dbReference>
<dbReference type="InterPro" id="IPR019583">
    <property type="entry name" value="DLG1-4_PDZ_assoc"/>
</dbReference>
<evidence type="ECO:0000256" key="12">
    <source>
        <dbReference type="ARBA" id="ARBA00044189"/>
    </source>
</evidence>
<dbReference type="GO" id="GO:0098609">
    <property type="term" value="P:cell-cell adhesion"/>
    <property type="evidence" value="ECO:0007669"/>
    <property type="project" value="TreeGrafter"/>
</dbReference>
<evidence type="ECO:0000313" key="20">
    <source>
        <dbReference type="RefSeq" id="XP_054838997.1"/>
    </source>
</evidence>
<evidence type="ECO:0000313" key="19">
    <source>
        <dbReference type="Proteomes" id="UP001190640"/>
    </source>
</evidence>
<dbReference type="GO" id="GO:0005789">
    <property type="term" value="C:endoplasmic reticulum membrane"/>
    <property type="evidence" value="ECO:0007669"/>
    <property type="project" value="UniProtKB-SubCell"/>
</dbReference>
<name>A0AA97L3V7_EUBMA</name>
<keyword evidence="9" id="KW-0256">Endoplasmic reticulum</keyword>
<dbReference type="Pfam" id="PF00018">
    <property type="entry name" value="SH3_1"/>
    <property type="match status" value="1"/>
</dbReference>
<sequence>MPVRKQDARRALCLLEELRARLGQAEDRQLRGSVERVIGVFQSGLFQALLDIQEFYEVTLLGNPKSIDHSKPTDLVQPVSTWDFSSLPSSAVTSETLPSSLSPATEESPSRDDDPPPLEHSCLQASNEVTVPELVHVSQKNLSQVENVHGFVSHSRISPVKANPPPLVINTEAPETPTYVNGTDAEYEYEEITLERGNSGLGFSIAGGTDNPHIGDDSSIFITKIIPGGAAAQDGRLRVNDCILRVNEVDVRDVTHSKAVEALKEAGSMVRLYVKRRKQVTEKIMEIKLVKGPKGLGFSIAGGVGNQHIPGDNSIYVTKIIEGGAAHKDGRLQIGDKLLAVNSVCLEEVTHEEAVAALKNTSDCVYLRVAKPTSMFMNDTYTPPDVTNSYPLPIDNHISPSTYVGQSLSPASSGRYSPVPKGMLGDDEITREPRKVVLHRGSTGLGFNIVGGEDGEGIFVSFILAGGPADLSGELRKGDRIISVNGMDLKAATHEEAAAALKNAGQAVTIVAQYRPEEYSRFEAKIHDLREQMMNSSISSGSGSLRTSQKRSLYVRALFDYDKTKDSGLPSQGLNFRFGDILHVLNASDDEWWQARLVMPGGESDEVGVIPSKRRVEKKERARLKTVKFNSKTRGDKGSFNDKRKKNLFSRKFPFYKNKEQSEQETSDADQHVTSNASDSESSYRGQEECVLSYEPVTQQEVSYTRPVIVLGPMKDRINDDLISEFPDKFGSCVPHTTRPKRDYEVDGRDYHFVMSREQMEKDIQDHRFIEAGQYNNHLYGTSVQSVREVAEKGKHCILDVSGNAIKRLQVAQLHPISIYIRPKSMENIMEMNKRLTEEQARKTFERAMKLEQEFTEHFTATVQGDTLEEIYSQVKQIIEEHSGPSIWVPAKEKL</sequence>
<keyword evidence="8" id="KW-0677">Repeat</keyword>
<feature type="domain" description="Guanylate kinase-like" evidence="16">
    <location>
        <begin position="705"/>
        <end position="880"/>
    </location>
</feature>
<dbReference type="GO" id="GO:0035255">
    <property type="term" value="F:ionotropic glutamate receptor binding"/>
    <property type="evidence" value="ECO:0007669"/>
    <property type="project" value="TreeGrafter"/>
</dbReference>
<evidence type="ECO:0000256" key="9">
    <source>
        <dbReference type="ARBA" id="ARBA00022824"/>
    </source>
</evidence>
<dbReference type="SMART" id="SM01277">
    <property type="entry name" value="MAGUK_N_PEST"/>
    <property type="match status" value="1"/>
</dbReference>
<dbReference type="GeneID" id="129332146"/>
<dbReference type="InterPro" id="IPR019590">
    <property type="entry name" value="DLG1_PEST_dom"/>
</dbReference>
<keyword evidence="11" id="KW-0472">Membrane</keyword>
<evidence type="ECO:0000256" key="11">
    <source>
        <dbReference type="ARBA" id="ARBA00023136"/>
    </source>
</evidence>
<dbReference type="FunFam" id="2.30.30.40:FF:000008">
    <property type="entry name" value="Disks large homolog 1 isoform 2"/>
    <property type="match status" value="1"/>
</dbReference>
<dbReference type="FunFam" id="2.30.42.10:FF:000001">
    <property type="entry name" value="Disks large homolog 1 isoform 2"/>
    <property type="match status" value="1"/>
</dbReference>
<dbReference type="PROSITE" id="PS00856">
    <property type="entry name" value="GUANYLATE_KINASE_1"/>
    <property type="match status" value="1"/>
</dbReference>
<feature type="region of interest" description="Disordered" evidence="14">
    <location>
        <begin position="659"/>
        <end position="689"/>
    </location>
</feature>
<dbReference type="GO" id="GO:0031594">
    <property type="term" value="C:neuromuscular junction"/>
    <property type="evidence" value="ECO:0007669"/>
    <property type="project" value="InterPro"/>
</dbReference>
<accession>A0AA97L3V7</accession>
<dbReference type="GO" id="GO:0097120">
    <property type="term" value="P:receptor localization to synapse"/>
    <property type="evidence" value="ECO:0007669"/>
    <property type="project" value="TreeGrafter"/>
</dbReference>
<feature type="domain" description="SH3" evidence="15">
    <location>
        <begin position="550"/>
        <end position="620"/>
    </location>
</feature>
<evidence type="ECO:0000259" key="18">
    <source>
        <dbReference type="PROSITE" id="PS51022"/>
    </source>
</evidence>
<feature type="domain" description="PDZ" evidence="17">
    <location>
        <begin position="435"/>
        <end position="516"/>
    </location>
</feature>
<dbReference type="FunFam" id="2.30.30.40:FF:000058">
    <property type="entry name" value="Disks large homolog 1 isoform X1"/>
    <property type="match status" value="1"/>
</dbReference>
<dbReference type="SMART" id="SM00326">
    <property type="entry name" value="SH3"/>
    <property type="match status" value="1"/>
</dbReference>
<dbReference type="GO" id="GO:0043113">
    <property type="term" value="P:receptor clustering"/>
    <property type="evidence" value="ECO:0007669"/>
    <property type="project" value="TreeGrafter"/>
</dbReference>
<reference evidence="20" key="1">
    <citation type="submission" date="2025-08" db="UniProtKB">
        <authorList>
            <consortium name="RefSeq"/>
        </authorList>
    </citation>
    <scope>IDENTIFICATION</scope>
    <source>
        <tissue evidence="20">Blood</tissue>
    </source>
</reference>
<keyword evidence="6 13" id="KW-0728">SH3 domain</keyword>
<dbReference type="CDD" id="cd06723">
    <property type="entry name" value="PDZ1_Dlg1-2-4-like"/>
    <property type="match status" value="1"/>
</dbReference>
<comment type="similarity">
    <text evidence="5">Belongs to the MAGUK family.</text>
</comment>
<dbReference type="GO" id="GO:0098839">
    <property type="term" value="C:postsynaptic density membrane"/>
    <property type="evidence" value="ECO:0007669"/>
    <property type="project" value="TreeGrafter"/>
</dbReference>
<evidence type="ECO:0000256" key="2">
    <source>
        <dbReference type="ARBA" id="ARBA00004221"/>
    </source>
</evidence>
<dbReference type="RefSeq" id="XP_054838997.1">
    <property type="nucleotide sequence ID" value="XM_054983022.1"/>
</dbReference>
<dbReference type="Pfam" id="PF10600">
    <property type="entry name" value="PDZ_assoc"/>
    <property type="match status" value="1"/>
</dbReference>
<dbReference type="PANTHER" id="PTHR23119">
    <property type="entry name" value="DISCS LARGE"/>
    <property type="match status" value="1"/>
</dbReference>
<dbReference type="InterPro" id="IPR036034">
    <property type="entry name" value="PDZ_sf"/>
</dbReference>
<dbReference type="FunFam" id="3.30.63.10:FF:000001">
    <property type="entry name" value="Disks large homolog 1 isoform 2"/>
    <property type="match status" value="1"/>
</dbReference>
<dbReference type="InterPro" id="IPR001452">
    <property type="entry name" value="SH3_domain"/>
</dbReference>
<evidence type="ECO:0000256" key="6">
    <source>
        <dbReference type="ARBA" id="ARBA00022443"/>
    </source>
</evidence>
<feature type="region of interest" description="Disordered" evidence="14">
    <location>
        <begin position="89"/>
        <end position="121"/>
    </location>
</feature>
<dbReference type="CDD" id="cd06795">
    <property type="entry name" value="PDZ3_Dlg1-2-4-like"/>
    <property type="match status" value="1"/>
</dbReference>
<dbReference type="SUPFAM" id="SSF101288">
    <property type="entry name" value="L27 domain"/>
    <property type="match status" value="1"/>
</dbReference>
<feature type="domain" description="L27" evidence="18">
    <location>
        <begin position="4"/>
        <end position="64"/>
    </location>
</feature>
<evidence type="ECO:0000256" key="4">
    <source>
        <dbReference type="ARBA" id="ARBA00004586"/>
    </source>
</evidence>
<evidence type="ECO:0000256" key="5">
    <source>
        <dbReference type="ARBA" id="ARBA00007014"/>
    </source>
</evidence>
<dbReference type="GO" id="GO:0007268">
    <property type="term" value="P:chemical synaptic transmission"/>
    <property type="evidence" value="ECO:0007669"/>
    <property type="project" value="InterPro"/>
</dbReference>
<dbReference type="SUPFAM" id="SSF52540">
    <property type="entry name" value="P-loop containing nucleoside triphosphate hydrolases"/>
    <property type="match status" value="1"/>
</dbReference>
<dbReference type="Gene3D" id="3.30.63.10">
    <property type="entry name" value="Guanylate Kinase phosphate binding domain"/>
    <property type="match status" value="1"/>
</dbReference>
<evidence type="ECO:0000259" key="16">
    <source>
        <dbReference type="PROSITE" id="PS50052"/>
    </source>
</evidence>
<dbReference type="InterPro" id="IPR004172">
    <property type="entry name" value="L27_dom"/>
</dbReference>
<feature type="compositionally biased region" description="Polar residues" evidence="14">
    <location>
        <begin position="89"/>
        <end position="107"/>
    </location>
</feature>
<dbReference type="InterPro" id="IPR016313">
    <property type="entry name" value="DLG1-like"/>
</dbReference>
<dbReference type="Gene3D" id="1.10.287.470">
    <property type="entry name" value="Helix hairpin bin"/>
    <property type="match status" value="1"/>
</dbReference>
<comment type="subcellular location">
    <subcellularLocation>
        <location evidence="2">Apical cell membrane</location>
    </subcellularLocation>
    <subcellularLocation>
        <location evidence="3">Cell junction</location>
    </subcellularLocation>
    <subcellularLocation>
        <location evidence="1">Cell membrane</location>
        <topology evidence="1">Peripheral membrane protein</topology>
    </subcellularLocation>
    <subcellularLocation>
        <location evidence="4">Endoplasmic reticulum membrane</location>
    </subcellularLocation>
</comment>
<dbReference type="Gene3D" id="2.30.30.40">
    <property type="entry name" value="SH3 Domains"/>
    <property type="match status" value="2"/>
</dbReference>
<dbReference type="Proteomes" id="UP001190640">
    <property type="component" value="Chromosome 6"/>
</dbReference>
<dbReference type="InterPro" id="IPR015143">
    <property type="entry name" value="L27_1"/>
</dbReference>
<organism evidence="19 20">
    <name type="scientific">Eublepharis macularius</name>
    <name type="common">Leopard gecko</name>
    <name type="synonym">Cyrtodactylus macularius</name>
    <dbReference type="NCBI Taxonomy" id="481883"/>
    <lineage>
        <taxon>Eukaryota</taxon>
        <taxon>Metazoa</taxon>
        <taxon>Chordata</taxon>
        <taxon>Craniata</taxon>
        <taxon>Vertebrata</taxon>
        <taxon>Euteleostomi</taxon>
        <taxon>Lepidosauria</taxon>
        <taxon>Squamata</taxon>
        <taxon>Bifurcata</taxon>
        <taxon>Gekkota</taxon>
        <taxon>Eublepharidae</taxon>
        <taxon>Eublepharinae</taxon>
        <taxon>Eublepharis</taxon>
    </lineage>
</organism>
<dbReference type="SMART" id="SM00228">
    <property type="entry name" value="PDZ"/>
    <property type="match status" value="3"/>
</dbReference>
<evidence type="ECO:0000256" key="7">
    <source>
        <dbReference type="ARBA" id="ARBA00022475"/>
    </source>
</evidence>
<dbReference type="PROSITE" id="PS50002">
    <property type="entry name" value="SH3"/>
    <property type="match status" value="1"/>
</dbReference>
<evidence type="ECO:0000256" key="10">
    <source>
        <dbReference type="ARBA" id="ARBA00022949"/>
    </source>
</evidence>